<dbReference type="InterPro" id="IPR027417">
    <property type="entry name" value="P-loop_NTPase"/>
</dbReference>
<proteinExistence type="predicted"/>
<dbReference type="SUPFAM" id="SSF52540">
    <property type="entry name" value="P-loop containing nucleoside triphosphate hydrolases"/>
    <property type="match status" value="1"/>
</dbReference>
<gene>
    <name evidence="1" type="ORF">EAG_05238</name>
</gene>
<dbReference type="AlphaFoldDB" id="E2A2R7"/>
<reference evidence="1 2" key="1">
    <citation type="journal article" date="2010" name="Science">
        <title>Genomic comparison of the ants Camponotus floridanus and Harpegnathos saltator.</title>
        <authorList>
            <person name="Bonasio R."/>
            <person name="Zhang G."/>
            <person name="Ye C."/>
            <person name="Mutti N.S."/>
            <person name="Fang X."/>
            <person name="Qin N."/>
            <person name="Donahue G."/>
            <person name="Yang P."/>
            <person name="Li Q."/>
            <person name="Li C."/>
            <person name="Zhang P."/>
            <person name="Huang Z."/>
            <person name="Berger S.L."/>
            <person name="Reinberg D."/>
            <person name="Wang J."/>
            <person name="Liebig J."/>
        </authorList>
    </citation>
    <scope>NUCLEOTIDE SEQUENCE [LARGE SCALE GENOMIC DNA]</scope>
    <source>
        <strain evidence="2">C129</strain>
    </source>
</reference>
<sequence>MPFLKDLKVERVEGELAVALSKSYPVHKGFAKIGEKKWFLPYKYVEQGDKVLNFETRPDDTWIITYPRSVRILMRFPHFQSMLAAERREKQYHLCLSSDGSKEGTVA</sequence>
<accession>E2A2R7</accession>
<protein>
    <submittedName>
        <fullName evidence="1">Uncharacterized protein</fullName>
    </submittedName>
</protein>
<dbReference type="OrthoDB" id="205623at2759"/>
<dbReference type="InParanoid" id="E2A2R7"/>
<organism evidence="2">
    <name type="scientific">Camponotus floridanus</name>
    <name type="common">Florida carpenter ant</name>
    <dbReference type="NCBI Taxonomy" id="104421"/>
    <lineage>
        <taxon>Eukaryota</taxon>
        <taxon>Metazoa</taxon>
        <taxon>Ecdysozoa</taxon>
        <taxon>Arthropoda</taxon>
        <taxon>Hexapoda</taxon>
        <taxon>Insecta</taxon>
        <taxon>Pterygota</taxon>
        <taxon>Neoptera</taxon>
        <taxon>Endopterygota</taxon>
        <taxon>Hymenoptera</taxon>
        <taxon>Apocrita</taxon>
        <taxon>Aculeata</taxon>
        <taxon>Formicoidea</taxon>
        <taxon>Formicidae</taxon>
        <taxon>Formicinae</taxon>
        <taxon>Camponotus</taxon>
    </lineage>
</organism>
<dbReference type="Proteomes" id="UP000000311">
    <property type="component" value="Unassembled WGS sequence"/>
</dbReference>
<evidence type="ECO:0000313" key="1">
    <source>
        <dbReference type="EMBL" id="EFN72271.1"/>
    </source>
</evidence>
<dbReference type="Gene3D" id="3.40.50.300">
    <property type="entry name" value="P-loop containing nucleotide triphosphate hydrolases"/>
    <property type="match status" value="1"/>
</dbReference>
<dbReference type="EMBL" id="GL436210">
    <property type="protein sequence ID" value="EFN72271.1"/>
    <property type="molecule type" value="Genomic_DNA"/>
</dbReference>
<name>E2A2R7_CAMFO</name>
<keyword evidence="2" id="KW-1185">Reference proteome</keyword>
<dbReference type="OMA" id="WIITYPR"/>
<evidence type="ECO:0000313" key="2">
    <source>
        <dbReference type="Proteomes" id="UP000000311"/>
    </source>
</evidence>